<evidence type="ECO:0000256" key="1">
    <source>
        <dbReference type="ARBA" id="ARBA00004418"/>
    </source>
</evidence>
<dbReference type="Proteomes" id="UP000485569">
    <property type="component" value="Unassembled WGS sequence"/>
</dbReference>
<proteinExistence type="inferred from homology"/>
<comment type="caution">
    <text evidence="3">The sequence shown here is derived from an EMBL/GenBank/DDBJ whole genome shotgun (WGS) entry which is preliminary data.</text>
</comment>
<dbReference type="InterPro" id="IPR050490">
    <property type="entry name" value="Bact_solute-bd_prot1"/>
</dbReference>
<reference evidence="3" key="1">
    <citation type="submission" date="2017-02" db="EMBL/GenBank/DDBJ databases">
        <title>Delving into the versatile metabolic prowess of the omnipresent phylum Bacteroidetes.</title>
        <authorList>
            <person name="Nobu M.K."/>
            <person name="Mei R."/>
            <person name="Narihiro T."/>
            <person name="Kuroda K."/>
            <person name="Liu W.-T."/>
        </authorList>
    </citation>
    <scope>NUCLEOTIDE SEQUENCE</scope>
    <source>
        <strain evidence="3">ADurb.Bin276</strain>
    </source>
</reference>
<sequence>MKKYLLVCLISLVILTLSFVAVSQEKEISILLTGSPLADVMETLQDDFEKETGIKVNVEIVGYEDTHTKGILDLVSGTNNYDLLMVDNPWIAEYVQTGNLLVLDEFMAKEDPEYLAGFDKAVLDAYGLYEGKYYGYPIMLTTTILFYRSDLFEQYGKKAPETWDEFNEIAKFFTQSFNPESPVKYGISIAGERGDGAISQWLPLLWGYGGSVFDKDWNVTLNTPEALKALEAFVESAQYSAPGFGTNYFPEQVAHFTNGEIAMMENWDAFAGDVADPVKNPYAENTAYASIPGKYPLLGGWALSINKNSKDLDSAYTFLRWACGPEVTKKSLEVSISTPIRIDVAQDPEVKAIVPWVDVVYEEFKNIRKYAETYQGGQILIPEAEYHVLLGTAINEALTGQLSAKDALAKAQKDIEDLLKKHGYK</sequence>
<protein>
    <submittedName>
        <fullName evidence="3">Putative ABC transporter-binding protein</fullName>
    </submittedName>
</protein>
<name>A0A1V5T4L1_9BACT</name>
<dbReference type="AlphaFoldDB" id="A0A1V5T4L1"/>
<dbReference type="PANTHER" id="PTHR43649">
    <property type="entry name" value="ARABINOSE-BINDING PROTEIN-RELATED"/>
    <property type="match status" value="1"/>
</dbReference>
<evidence type="ECO:0000256" key="2">
    <source>
        <dbReference type="ARBA" id="ARBA00008520"/>
    </source>
</evidence>
<gene>
    <name evidence="3" type="ORF">BWY41_00319</name>
</gene>
<dbReference type="Gene3D" id="3.40.190.10">
    <property type="entry name" value="Periplasmic binding protein-like II"/>
    <property type="match status" value="2"/>
</dbReference>
<comment type="subcellular location">
    <subcellularLocation>
        <location evidence="1">Periplasm</location>
    </subcellularLocation>
</comment>
<dbReference type="InterPro" id="IPR006059">
    <property type="entry name" value="SBP"/>
</dbReference>
<dbReference type="CDD" id="cd13585">
    <property type="entry name" value="PBP2_TMBP_like"/>
    <property type="match status" value="1"/>
</dbReference>
<dbReference type="GO" id="GO:0042597">
    <property type="term" value="C:periplasmic space"/>
    <property type="evidence" value="ECO:0007669"/>
    <property type="project" value="UniProtKB-SubCell"/>
</dbReference>
<dbReference type="Pfam" id="PF01547">
    <property type="entry name" value="SBP_bac_1"/>
    <property type="match status" value="1"/>
</dbReference>
<dbReference type="SUPFAM" id="SSF53850">
    <property type="entry name" value="Periplasmic binding protein-like II"/>
    <property type="match status" value="1"/>
</dbReference>
<accession>A0A1V5T4L1</accession>
<comment type="similarity">
    <text evidence="2">Belongs to the bacterial solute-binding protein 1 family.</text>
</comment>
<dbReference type="PANTHER" id="PTHR43649:SF12">
    <property type="entry name" value="DIACETYLCHITOBIOSE BINDING PROTEIN DASA"/>
    <property type="match status" value="1"/>
</dbReference>
<evidence type="ECO:0000313" key="3">
    <source>
        <dbReference type="EMBL" id="OQA61162.1"/>
    </source>
</evidence>
<organism evidence="3">
    <name type="scientific">Candidatus Atribacter allofermentans</name>
    <dbReference type="NCBI Taxonomy" id="1852833"/>
    <lineage>
        <taxon>Bacteria</taxon>
        <taxon>Pseudomonadati</taxon>
        <taxon>Atribacterota</taxon>
        <taxon>Atribacteria</taxon>
        <taxon>Atribacterales</taxon>
        <taxon>Atribacteraceae</taxon>
        <taxon>Atribacter</taxon>
    </lineage>
</organism>
<dbReference type="EMBL" id="MWBQ01000023">
    <property type="protein sequence ID" value="OQA61162.1"/>
    <property type="molecule type" value="Genomic_DNA"/>
</dbReference>